<reference evidence="1" key="1">
    <citation type="journal article" date="2021" name="J Fungi (Basel)">
        <title>Virulence traits and population genomics of the black yeast Aureobasidium melanogenum.</title>
        <authorList>
            <person name="Cernosa A."/>
            <person name="Sun X."/>
            <person name="Gostincar C."/>
            <person name="Fang C."/>
            <person name="Gunde-Cimerman N."/>
            <person name="Song Z."/>
        </authorList>
    </citation>
    <scope>NUCLEOTIDE SEQUENCE</scope>
    <source>
        <strain evidence="1">EXF-8016</strain>
    </source>
</reference>
<comment type="caution">
    <text evidence="1">The sequence shown here is derived from an EMBL/GenBank/DDBJ whole genome shotgun (WGS) entry which is preliminary data.</text>
</comment>
<dbReference type="AlphaFoldDB" id="A0A9P8K6L9"/>
<gene>
    <name evidence="1" type="ORF">KCV03_g6469</name>
</gene>
<dbReference type="EMBL" id="JAHFYH010000048">
    <property type="protein sequence ID" value="KAH0218532.1"/>
    <property type="molecule type" value="Genomic_DNA"/>
</dbReference>
<reference evidence="1" key="2">
    <citation type="submission" date="2021-08" db="EMBL/GenBank/DDBJ databases">
        <authorList>
            <person name="Gostincar C."/>
            <person name="Sun X."/>
            <person name="Song Z."/>
            <person name="Gunde-Cimerman N."/>
        </authorList>
    </citation>
    <scope>NUCLEOTIDE SEQUENCE</scope>
    <source>
        <strain evidence="1">EXF-8016</strain>
    </source>
</reference>
<dbReference type="OrthoDB" id="10319804at2759"/>
<organism evidence="1 2">
    <name type="scientific">Aureobasidium melanogenum</name>
    <name type="common">Aureobasidium pullulans var. melanogenum</name>
    <dbReference type="NCBI Taxonomy" id="46634"/>
    <lineage>
        <taxon>Eukaryota</taxon>
        <taxon>Fungi</taxon>
        <taxon>Dikarya</taxon>
        <taxon>Ascomycota</taxon>
        <taxon>Pezizomycotina</taxon>
        <taxon>Dothideomycetes</taxon>
        <taxon>Dothideomycetidae</taxon>
        <taxon>Dothideales</taxon>
        <taxon>Saccotheciaceae</taxon>
        <taxon>Aureobasidium</taxon>
    </lineage>
</organism>
<evidence type="ECO:0000313" key="2">
    <source>
        <dbReference type="Proteomes" id="UP000767238"/>
    </source>
</evidence>
<protein>
    <submittedName>
        <fullName evidence="1">Uncharacterized protein</fullName>
    </submittedName>
</protein>
<name>A0A9P8K6L9_AURME</name>
<feature type="non-terminal residue" evidence="1">
    <location>
        <position position="146"/>
    </location>
</feature>
<feature type="non-terminal residue" evidence="1">
    <location>
        <position position="1"/>
    </location>
</feature>
<sequence length="146" mass="16488">LTTDNVPRHKRSTRAISLDLDDDVPQIEASKVDDKFSPSALKQYNIRINRFVNGNLRTTKRVLLWLCGSGAPIRSSLFDIGHLTFNRLARLANLSENEILTYAYARSPTGYMQITDDADFITAIQYLINQNASPVDDLVLYIIQEA</sequence>
<proteinExistence type="predicted"/>
<accession>A0A9P8K6L9</accession>
<dbReference type="Proteomes" id="UP000767238">
    <property type="component" value="Unassembled WGS sequence"/>
</dbReference>
<evidence type="ECO:0000313" key="1">
    <source>
        <dbReference type="EMBL" id="KAH0218532.1"/>
    </source>
</evidence>